<keyword evidence="6" id="KW-0235">DNA replication</keyword>
<evidence type="ECO:0000256" key="3">
    <source>
        <dbReference type="ARBA" id="ARBA00022490"/>
    </source>
</evidence>
<dbReference type="GO" id="GO:0009360">
    <property type="term" value="C:DNA polymerase III complex"/>
    <property type="evidence" value="ECO:0007669"/>
    <property type="project" value="InterPro"/>
</dbReference>
<keyword evidence="8" id="KW-0238">DNA-binding</keyword>
<dbReference type="STRING" id="47500.AF333_04535"/>
<evidence type="ECO:0000256" key="1">
    <source>
        <dbReference type="ARBA" id="ARBA00004496"/>
    </source>
</evidence>
<evidence type="ECO:0000313" key="12">
    <source>
        <dbReference type="Proteomes" id="UP000182836"/>
    </source>
</evidence>
<evidence type="ECO:0000256" key="8">
    <source>
        <dbReference type="ARBA" id="ARBA00023125"/>
    </source>
</evidence>
<dbReference type="PATRIC" id="fig|47500.8.peg.5489"/>
<gene>
    <name evidence="9" type="ORF">AF333_04535</name>
    <name evidence="10" type="ORF">SAMN04487909_10987</name>
</gene>
<dbReference type="GO" id="GO:0003887">
    <property type="term" value="F:DNA-directed DNA polymerase activity"/>
    <property type="evidence" value="ECO:0007669"/>
    <property type="project" value="UniProtKB-KW"/>
</dbReference>
<dbReference type="SUPFAM" id="SSF55979">
    <property type="entry name" value="DNA clamp"/>
    <property type="match status" value="1"/>
</dbReference>
<reference evidence="10 12" key="2">
    <citation type="submission" date="2016-10" db="EMBL/GenBank/DDBJ databases">
        <authorList>
            <person name="de Groot N.N."/>
        </authorList>
    </citation>
    <scope>NUCLEOTIDE SEQUENCE [LARGE SCALE GENOMIC DNA]</scope>
    <source>
        <strain evidence="10 12">DSM 2895</strain>
    </source>
</reference>
<sequence length="212" mass="24343">MELIHSDKYGIALDIAKKFTGAKEYRVILHFVQHTADGHLVATDTHKLIKIMNVHGFEEERLINPRSYEMAKGIYPNVNGIIPTDTKDHILLDKDQINVWYQAHKSMAQMLKNLKVRYSKATRLSFNDDSFHFTAMLGKDAGINFELPYTEYVKPEQPSTTYNIEYMRDALEAHIKMGSESVVLQFTGQMSPFLVTNEKDVLVLILPIRTPQ</sequence>
<dbReference type="GO" id="GO:0006271">
    <property type="term" value="P:DNA strand elongation involved in DNA replication"/>
    <property type="evidence" value="ECO:0007669"/>
    <property type="project" value="TreeGrafter"/>
</dbReference>
<evidence type="ECO:0000313" key="11">
    <source>
        <dbReference type="Proteomes" id="UP000037269"/>
    </source>
</evidence>
<evidence type="ECO:0000256" key="5">
    <source>
        <dbReference type="ARBA" id="ARBA00022695"/>
    </source>
</evidence>
<dbReference type="RefSeq" id="WP_043065060.1">
    <property type="nucleotide sequence ID" value="NZ_BJOA01000067.1"/>
</dbReference>
<evidence type="ECO:0000256" key="4">
    <source>
        <dbReference type="ARBA" id="ARBA00022679"/>
    </source>
</evidence>
<dbReference type="GeneID" id="42304475"/>
<keyword evidence="11" id="KW-1185">Reference proteome</keyword>
<dbReference type="Proteomes" id="UP000182836">
    <property type="component" value="Unassembled WGS sequence"/>
</dbReference>
<dbReference type="EMBL" id="FNED01000009">
    <property type="protein sequence ID" value="SDI91813.1"/>
    <property type="molecule type" value="Genomic_DNA"/>
</dbReference>
<dbReference type="PANTHER" id="PTHR30478:SF0">
    <property type="entry name" value="BETA SLIDING CLAMP"/>
    <property type="match status" value="1"/>
</dbReference>
<keyword evidence="7" id="KW-0239">DNA-directed DNA polymerase</keyword>
<reference evidence="9 11" key="1">
    <citation type="submission" date="2015-07" db="EMBL/GenBank/DDBJ databases">
        <title>Fjat-14205 dsm 2895.</title>
        <authorList>
            <person name="Liu B."/>
            <person name="Wang J."/>
            <person name="Zhu Y."/>
            <person name="Liu G."/>
            <person name="Chen Q."/>
            <person name="Chen Z."/>
            <person name="Lan J."/>
            <person name="Che J."/>
            <person name="Ge C."/>
            <person name="Shi H."/>
            <person name="Pan Z."/>
            <person name="Liu X."/>
        </authorList>
    </citation>
    <scope>NUCLEOTIDE SEQUENCE [LARGE SCALE GENOMIC DNA]</scope>
    <source>
        <strain evidence="9 11">DSM 2895</strain>
    </source>
</reference>
<comment type="subcellular location">
    <subcellularLocation>
        <location evidence="1">Cytoplasm</location>
    </subcellularLocation>
</comment>
<accession>A0A0D1YF26</accession>
<dbReference type="PANTHER" id="PTHR30478">
    <property type="entry name" value="DNA POLYMERASE III SUBUNIT BETA"/>
    <property type="match status" value="1"/>
</dbReference>
<keyword evidence="4" id="KW-0808">Transferase</keyword>
<dbReference type="InterPro" id="IPR001001">
    <property type="entry name" value="DNA_polIII_beta"/>
</dbReference>
<protein>
    <submittedName>
        <fullName evidence="10">DNA polymerase III beta subunit, C-terminal domain</fullName>
    </submittedName>
</protein>
<dbReference type="EMBL" id="LGUG01000004">
    <property type="protein sequence ID" value="KON94861.1"/>
    <property type="molecule type" value="Genomic_DNA"/>
</dbReference>
<proteinExistence type="inferred from homology"/>
<dbReference type="OrthoDB" id="2968213at2"/>
<name>A0A0D1YF26_ANEMI</name>
<keyword evidence="3" id="KW-0963">Cytoplasm</keyword>
<dbReference type="GO" id="GO:0005737">
    <property type="term" value="C:cytoplasm"/>
    <property type="evidence" value="ECO:0007669"/>
    <property type="project" value="UniProtKB-SubCell"/>
</dbReference>
<evidence type="ECO:0000313" key="10">
    <source>
        <dbReference type="EMBL" id="SDI91813.1"/>
    </source>
</evidence>
<dbReference type="InterPro" id="IPR046938">
    <property type="entry name" value="DNA_clamp_sf"/>
</dbReference>
<evidence type="ECO:0000256" key="2">
    <source>
        <dbReference type="ARBA" id="ARBA00010752"/>
    </source>
</evidence>
<evidence type="ECO:0000256" key="6">
    <source>
        <dbReference type="ARBA" id="ARBA00022705"/>
    </source>
</evidence>
<evidence type="ECO:0000256" key="7">
    <source>
        <dbReference type="ARBA" id="ARBA00022932"/>
    </source>
</evidence>
<dbReference type="Proteomes" id="UP000037269">
    <property type="component" value="Unassembled WGS sequence"/>
</dbReference>
<dbReference type="GO" id="GO:0003677">
    <property type="term" value="F:DNA binding"/>
    <property type="evidence" value="ECO:0007669"/>
    <property type="project" value="UniProtKB-KW"/>
</dbReference>
<organism evidence="9 11">
    <name type="scientific">Aneurinibacillus migulanus</name>
    <name type="common">Bacillus migulanus</name>
    <dbReference type="NCBI Taxonomy" id="47500"/>
    <lineage>
        <taxon>Bacteria</taxon>
        <taxon>Bacillati</taxon>
        <taxon>Bacillota</taxon>
        <taxon>Bacilli</taxon>
        <taxon>Bacillales</taxon>
        <taxon>Paenibacillaceae</taxon>
        <taxon>Aneurinibacillus group</taxon>
        <taxon>Aneurinibacillus</taxon>
    </lineage>
</organism>
<keyword evidence="5" id="KW-0548">Nucleotidyltransferase</keyword>
<comment type="similarity">
    <text evidence="2">Belongs to the beta sliding clamp family.</text>
</comment>
<dbReference type="Gene3D" id="3.70.10.10">
    <property type="match status" value="1"/>
</dbReference>
<dbReference type="AlphaFoldDB" id="A0A0D1YF26"/>
<evidence type="ECO:0000313" key="9">
    <source>
        <dbReference type="EMBL" id="KON94861.1"/>
    </source>
</evidence>